<sequence length="437" mass="47779">MWRFVLVAEVLLVAIVCESSRLEPYWIPSYGSRASTRWRSEPPWDKNSRFLQLFNVVRFPNFLCTGSWGQDGTCYGYQECIDRGGTAYGPCAYGFGVCCSLSASCGSIVSLNGTYFTSPGFHASASGSMMMMTAAQSSCAVQVVKHGSRVCQIRLDFEEFDLERPTVGNCDNERLLVTGHNANSVVPDLCGLNTGQHVYLDVDMSPGPVTIFVETNGQRNSRWNIKISQIKCDSPTRAPPNCLQYYTGPSGNFTSFNYLESRLTPPRMGYFNNLDYSICFRKEADYCSQTEVECKHTFDTSAASTFDWASCSAIESLDVLLSGSASATELAPSEFDDTTWIQRRDDVPYVIQNVDANSAPTVAETEAGVGMAECPMDYVLLGGVRYCGTRLNPDAGATNPSVNAPVVGSGKSVCDEETDDLVEHLIGLPGRSSRTQP</sequence>
<dbReference type="Proteomes" id="UP000805193">
    <property type="component" value="Unassembled WGS sequence"/>
</dbReference>
<evidence type="ECO:0000313" key="2">
    <source>
        <dbReference type="Proteomes" id="UP000805193"/>
    </source>
</evidence>
<protein>
    <submittedName>
        <fullName evidence="1">Uncharacterized protein</fullName>
    </submittedName>
</protein>
<proteinExistence type="predicted"/>
<gene>
    <name evidence="1" type="ORF">HPB47_004913</name>
</gene>
<feature type="non-terminal residue" evidence="1">
    <location>
        <position position="437"/>
    </location>
</feature>
<comment type="caution">
    <text evidence="1">The sequence shown here is derived from an EMBL/GenBank/DDBJ whole genome shotgun (WGS) entry which is preliminary data.</text>
</comment>
<keyword evidence="2" id="KW-1185">Reference proteome</keyword>
<name>A0AC60PEG5_IXOPE</name>
<reference evidence="1 2" key="1">
    <citation type="journal article" date="2020" name="Cell">
        <title>Large-Scale Comparative Analyses of Tick Genomes Elucidate Their Genetic Diversity and Vector Capacities.</title>
        <authorList>
            <consortium name="Tick Genome and Microbiome Consortium (TIGMIC)"/>
            <person name="Jia N."/>
            <person name="Wang J."/>
            <person name="Shi W."/>
            <person name="Du L."/>
            <person name="Sun Y."/>
            <person name="Zhan W."/>
            <person name="Jiang J.F."/>
            <person name="Wang Q."/>
            <person name="Zhang B."/>
            <person name="Ji P."/>
            <person name="Bell-Sakyi L."/>
            <person name="Cui X.M."/>
            <person name="Yuan T.T."/>
            <person name="Jiang B.G."/>
            <person name="Yang W.F."/>
            <person name="Lam T.T."/>
            <person name="Chang Q.C."/>
            <person name="Ding S.J."/>
            <person name="Wang X.J."/>
            <person name="Zhu J.G."/>
            <person name="Ruan X.D."/>
            <person name="Zhao L."/>
            <person name="Wei J.T."/>
            <person name="Ye R.Z."/>
            <person name="Que T.C."/>
            <person name="Du C.H."/>
            <person name="Zhou Y.H."/>
            <person name="Cheng J.X."/>
            <person name="Dai P.F."/>
            <person name="Guo W.B."/>
            <person name="Han X.H."/>
            <person name="Huang E.J."/>
            <person name="Li L.F."/>
            <person name="Wei W."/>
            <person name="Gao Y.C."/>
            <person name="Liu J.Z."/>
            <person name="Shao H.Z."/>
            <person name="Wang X."/>
            <person name="Wang C.C."/>
            <person name="Yang T.C."/>
            <person name="Huo Q.B."/>
            <person name="Li W."/>
            <person name="Chen H.Y."/>
            <person name="Chen S.E."/>
            <person name="Zhou L.G."/>
            <person name="Ni X.B."/>
            <person name="Tian J.H."/>
            <person name="Sheng Y."/>
            <person name="Liu T."/>
            <person name="Pan Y.S."/>
            <person name="Xia L.Y."/>
            <person name="Li J."/>
            <person name="Zhao F."/>
            <person name="Cao W.C."/>
        </authorList>
    </citation>
    <scope>NUCLEOTIDE SEQUENCE [LARGE SCALE GENOMIC DNA]</scope>
    <source>
        <strain evidence="1">Iper-2018</strain>
    </source>
</reference>
<evidence type="ECO:0000313" key="1">
    <source>
        <dbReference type="EMBL" id="KAG0418391.1"/>
    </source>
</evidence>
<dbReference type="EMBL" id="JABSTQ010010739">
    <property type="protein sequence ID" value="KAG0418391.1"/>
    <property type="molecule type" value="Genomic_DNA"/>
</dbReference>
<accession>A0AC60PEG5</accession>
<organism evidence="1 2">
    <name type="scientific">Ixodes persulcatus</name>
    <name type="common">Taiga tick</name>
    <dbReference type="NCBI Taxonomy" id="34615"/>
    <lineage>
        <taxon>Eukaryota</taxon>
        <taxon>Metazoa</taxon>
        <taxon>Ecdysozoa</taxon>
        <taxon>Arthropoda</taxon>
        <taxon>Chelicerata</taxon>
        <taxon>Arachnida</taxon>
        <taxon>Acari</taxon>
        <taxon>Parasitiformes</taxon>
        <taxon>Ixodida</taxon>
        <taxon>Ixodoidea</taxon>
        <taxon>Ixodidae</taxon>
        <taxon>Ixodinae</taxon>
        <taxon>Ixodes</taxon>
    </lineage>
</organism>